<protein>
    <submittedName>
        <fullName evidence="9">Peptide/nickel transport system permease protein</fullName>
    </submittedName>
</protein>
<comment type="caution">
    <text evidence="9">The sequence shown here is derived from an EMBL/GenBank/DDBJ whole genome shotgun (WGS) entry which is preliminary data.</text>
</comment>
<sequence length="338" mass="37493">MLKYILKRLALLLPTLFGVVTLVFFMIALAPGDPARVMLGERATAESVEQLRHDLGLDKPLYVQYGLYLQRVVKLDLGKSIKSGQKVSEEIWDHFPATIELTIWAMIFSTVVGIIIGVLSATRKNGWIDFASMGGALMGVSMPVFWLALVLIMIFSVHFDMFPTGGRMNIRYYFTPITGLYVLDGILIFLKSGDIKVFISALHHLVLPAIALGTIPLAIIARITRSSMLEVLNQDYIKTARSAGIKERKVIYRYALKNALLPIITVIGLQFGLLLSGAILTETVFAWPGIGKWIYHAIEARDYPAVQGGIIVISTTFVLINLVVDILYSIVNPKIRLS</sequence>
<evidence type="ECO:0000313" key="10">
    <source>
        <dbReference type="Proteomes" id="UP000587760"/>
    </source>
</evidence>
<organism evidence="9 10">
    <name type="scientific">Spirochaeta isovalerica</name>
    <dbReference type="NCBI Taxonomy" id="150"/>
    <lineage>
        <taxon>Bacteria</taxon>
        <taxon>Pseudomonadati</taxon>
        <taxon>Spirochaetota</taxon>
        <taxon>Spirochaetia</taxon>
        <taxon>Spirochaetales</taxon>
        <taxon>Spirochaetaceae</taxon>
        <taxon>Spirochaeta</taxon>
    </lineage>
</organism>
<dbReference type="RefSeq" id="WP_184747949.1">
    <property type="nucleotide sequence ID" value="NZ_JACHGJ010000007.1"/>
</dbReference>
<evidence type="ECO:0000256" key="6">
    <source>
        <dbReference type="ARBA" id="ARBA00023136"/>
    </source>
</evidence>
<accession>A0A841RCP7</accession>
<dbReference type="PANTHER" id="PTHR43163">
    <property type="entry name" value="DIPEPTIDE TRANSPORT SYSTEM PERMEASE PROTEIN DPPB-RELATED"/>
    <property type="match status" value="1"/>
</dbReference>
<feature type="domain" description="ABC transmembrane type-1" evidence="8">
    <location>
        <begin position="95"/>
        <end position="328"/>
    </location>
</feature>
<reference evidence="9 10" key="1">
    <citation type="submission" date="2020-08" db="EMBL/GenBank/DDBJ databases">
        <title>Genomic Encyclopedia of Type Strains, Phase IV (KMG-IV): sequencing the most valuable type-strain genomes for metagenomic binning, comparative biology and taxonomic classification.</title>
        <authorList>
            <person name="Goeker M."/>
        </authorList>
    </citation>
    <scope>NUCLEOTIDE SEQUENCE [LARGE SCALE GENOMIC DNA]</scope>
    <source>
        <strain evidence="9 10">DSM 2461</strain>
    </source>
</reference>
<evidence type="ECO:0000256" key="7">
    <source>
        <dbReference type="RuleBase" id="RU363032"/>
    </source>
</evidence>
<dbReference type="Pfam" id="PF19300">
    <property type="entry name" value="BPD_transp_1_N"/>
    <property type="match status" value="1"/>
</dbReference>
<evidence type="ECO:0000256" key="5">
    <source>
        <dbReference type="ARBA" id="ARBA00022989"/>
    </source>
</evidence>
<dbReference type="GO" id="GO:0055085">
    <property type="term" value="P:transmembrane transport"/>
    <property type="evidence" value="ECO:0007669"/>
    <property type="project" value="InterPro"/>
</dbReference>
<dbReference type="PROSITE" id="PS50928">
    <property type="entry name" value="ABC_TM1"/>
    <property type="match status" value="1"/>
</dbReference>
<dbReference type="PANTHER" id="PTHR43163:SF6">
    <property type="entry name" value="DIPEPTIDE TRANSPORT SYSTEM PERMEASE PROTEIN DPPB-RELATED"/>
    <property type="match status" value="1"/>
</dbReference>
<dbReference type="Pfam" id="PF00528">
    <property type="entry name" value="BPD_transp_1"/>
    <property type="match status" value="1"/>
</dbReference>
<feature type="transmembrane region" description="Helical" evidence="7">
    <location>
        <begin position="101"/>
        <end position="122"/>
    </location>
</feature>
<evidence type="ECO:0000256" key="4">
    <source>
        <dbReference type="ARBA" id="ARBA00022692"/>
    </source>
</evidence>
<comment type="subcellular location">
    <subcellularLocation>
        <location evidence="1 7">Cell membrane</location>
        <topology evidence="1 7">Multi-pass membrane protein</topology>
    </subcellularLocation>
</comment>
<dbReference type="GO" id="GO:0005886">
    <property type="term" value="C:plasma membrane"/>
    <property type="evidence" value="ECO:0007669"/>
    <property type="project" value="UniProtKB-SubCell"/>
</dbReference>
<keyword evidence="6 7" id="KW-0472">Membrane</keyword>
<feature type="transmembrane region" description="Helical" evidence="7">
    <location>
        <begin position="170"/>
        <end position="190"/>
    </location>
</feature>
<dbReference type="CDD" id="cd06261">
    <property type="entry name" value="TM_PBP2"/>
    <property type="match status" value="1"/>
</dbReference>
<dbReference type="InterPro" id="IPR035906">
    <property type="entry name" value="MetI-like_sf"/>
</dbReference>
<keyword evidence="3" id="KW-1003">Cell membrane</keyword>
<evidence type="ECO:0000256" key="1">
    <source>
        <dbReference type="ARBA" id="ARBA00004651"/>
    </source>
</evidence>
<gene>
    <name evidence="9" type="ORF">HNR50_003393</name>
</gene>
<dbReference type="SUPFAM" id="SSF161098">
    <property type="entry name" value="MetI-like"/>
    <property type="match status" value="1"/>
</dbReference>
<dbReference type="InterPro" id="IPR045621">
    <property type="entry name" value="BPD_transp_1_N"/>
</dbReference>
<dbReference type="AlphaFoldDB" id="A0A841RCP7"/>
<feature type="transmembrane region" description="Helical" evidence="7">
    <location>
        <begin position="259"/>
        <end position="287"/>
    </location>
</feature>
<dbReference type="Gene3D" id="1.10.3720.10">
    <property type="entry name" value="MetI-like"/>
    <property type="match status" value="1"/>
</dbReference>
<feature type="transmembrane region" description="Helical" evidence="7">
    <location>
        <begin position="202"/>
        <end position="223"/>
    </location>
</feature>
<evidence type="ECO:0000259" key="8">
    <source>
        <dbReference type="PROSITE" id="PS50928"/>
    </source>
</evidence>
<evidence type="ECO:0000313" key="9">
    <source>
        <dbReference type="EMBL" id="MBB6481713.1"/>
    </source>
</evidence>
<comment type="similarity">
    <text evidence="7">Belongs to the binding-protein-dependent transport system permease family.</text>
</comment>
<dbReference type="Proteomes" id="UP000587760">
    <property type="component" value="Unassembled WGS sequence"/>
</dbReference>
<feature type="transmembrane region" description="Helical" evidence="7">
    <location>
        <begin position="308"/>
        <end position="331"/>
    </location>
</feature>
<keyword evidence="5 7" id="KW-1133">Transmembrane helix</keyword>
<keyword evidence="10" id="KW-1185">Reference proteome</keyword>
<proteinExistence type="inferred from homology"/>
<dbReference type="InterPro" id="IPR000515">
    <property type="entry name" value="MetI-like"/>
</dbReference>
<evidence type="ECO:0000256" key="2">
    <source>
        <dbReference type="ARBA" id="ARBA00022448"/>
    </source>
</evidence>
<evidence type="ECO:0000256" key="3">
    <source>
        <dbReference type="ARBA" id="ARBA00022475"/>
    </source>
</evidence>
<keyword evidence="4 7" id="KW-0812">Transmembrane</keyword>
<feature type="transmembrane region" description="Helical" evidence="7">
    <location>
        <begin position="134"/>
        <end position="158"/>
    </location>
</feature>
<dbReference type="EMBL" id="JACHGJ010000007">
    <property type="protein sequence ID" value="MBB6481713.1"/>
    <property type="molecule type" value="Genomic_DNA"/>
</dbReference>
<name>A0A841RCP7_9SPIO</name>
<feature type="transmembrane region" description="Helical" evidence="7">
    <location>
        <begin position="9"/>
        <end position="30"/>
    </location>
</feature>
<keyword evidence="2 7" id="KW-0813">Transport</keyword>